<dbReference type="EC" id="3.4.-.-" evidence="11"/>
<protein>
    <recommendedName>
        <fullName evidence="3 11">Protease PrsW</fullName>
        <ecNumber evidence="11">3.4.-.-</ecNumber>
    </recommendedName>
    <alternativeName>
        <fullName evidence="10 11">Protease responsible for activating sigma-W</fullName>
    </alternativeName>
</protein>
<comment type="similarity">
    <text evidence="2 11">Belongs to the protease PrsW family.</text>
</comment>
<evidence type="ECO:0000256" key="8">
    <source>
        <dbReference type="ARBA" id="ARBA00022989"/>
    </source>
</evidence>
<evidence type="ECO:0000256" key="12">
    <source>
        <dbReference type="SAM" id="Phobius"/>
    </source>
</evidence>
<evidence type="ECO:0000256" key="4">
    <source>
        <dbReference type="ARBA" id="ARBA00022475"/>
    </source>
</evidence>
<evidence type="ECO:0000256" key="11">
    <source>
        <dbReference type="PIRNR" id="PIRNR016933"/>
    </source>
</evidence>
<sequence>MISFVIAALAPAMALFSYVYLRDSFSRGAMFLVLRIFIIGALLVLPISVIQFALTEEEMITEPLIKAFLLYGLIEEGLKWLMLFIFAYQHGQLRQPLDGIVFGVALSLGFATVENSLYMIAYGFDHVLPRTLLPTTAHAVYGIVMGYYIGRAKYHRSKRRLFLVLAAVFPMILHGSYDYILMDFGHYFLLLMIPFMVGLWLLAIWKIKKANKLNENEKSQMD</sequence>
<feature type="transmembrane region" description="Helical" evidence="12">
    <location>
        <begin position="186"/>
        <end position="205"/>
    </location>
</feature>
<evidence type="ECO:0000256" key="10">
    <source>
        <dbReference type="ARBA" id="ARBA00030345"/>
    </source>
</evidence>
<comment type="subcellular location">
    <subcellularLocation>
        <location evidence="1">Cell membrane</location>
        <topology evidence="1">Multi-pass membrane protein</topology>
    </subcellularLocation>
</comment>
<evidence type="ECO:0000256" key="2">
    <source>
        <dbReference type="ARBA" id="ARBA00009165"/>
    </source>
</evidence>
<dbReference type="NCBIfam" id="NF033739">
    <property type="entry name" value="intramemb_PrsW"/>
    <property type="match status" value="1"/>
</dbReference>
<dbReference type="InterPro" id="IPR026898">
    <property type="entry name" value="PrsW"/>
</dbReference>
<dbReference type="PANTHER" id="PTHR36844">
    <property type="entry name" value="PROTEASE PRSW"/>
    <property type="match status" value="1"/>
</dbReference>
<dbReference type="Pfam" id="PF13367">
    <property type="entry name" value="PrsW-protease"/>
    <property type="match status" value="1"/>
</dbReference>
<feature type="transmembrane region" description="Helical" evidence="12">
    <location>
        <begin position="33"/>
        <end position="55"/>
    </location>
</feature>
<evidence type="ECO:0000256" key="9">
    <source>
        <dbReference type="ARBA" id="ARBA00023136"/>
    </source>
</evidence>
<keyword evidence="14" id="KW-1185">Reference proteome</keyword>
<feature type="transmembrane region" description="Helical" evidence="12">
    <location>
        <begin position="67"/>
        <end position="88"/>
    </location>
</feature>
<keyword evidence="4 11" id="KW-1003">Cell membrane</keyword>
<dbReference type="GO" id="GO:0006508">
    <property type="term" value="P:proteolysis"/>
    <property type="evidence" value="ECO:0007669"/>
    <property type="project" value="UniProtKB-KW"/>
</dbReference>
<evidence type="ECO:0000256" key="5">
    <source>
        <dbReference type="ARBA" id="ARBA00022670"/>
    </source>
</evidence>
<reference evidence="13 14" key="1">
    <citation type="submission" date="2023-03" db="EMBL/GenBank/DDBJ databases">
        <title>Bacillus Genome Sequencing.</title>
        <authorList>
            <person name="Dunlap C."/>
        </authorList>
    </citation>
    <scope>NUCLEOTIDE SEQUENCE [LARGE SCALE GENOMIC DNA]</scope>
    <source>
        <strain evidence="13 14">B-4107</strain>
    </source>
</reference>
<dbReference type="PANTHER" id="PTHR36844:SF1">
    <property type="entry name" value="PROTEASE PRSW"/>
    <property type="match status" value="1"/>
</dbReference>
<comment type="function">
    <text evidence="11">Involved in the degradation of specific anti-sigma factors.</text>
</comment>
<keyword evidence="9 11" id="KW-0472">Membrane</keyword>
<feature type="transmembrane region" description="Helical" evidence="12">
    <location>
        <begin position="161"/>
        <end position="180"/>
    </location>
</feature>
<comment type="caution">
    <text evidence="13">The sequence shown here is derived from an EMBL/GenBank/DDBJ whole genome shotgun (WGS) entry which is preliminary data.</text>
</comment>
<gene>
    <name evidence="13" type="primary">prsW</name>
    <name evidence="13" type="ORF">P5F74_03020</name>
</gene>
<keyword evidence="7 11" id="KW-0378">Hydrolase</keyword>
<evidence type="ECO:0000256" key="1">
    <source>
        <dbReference type="ARBA" id="ARBA00004651"/>
    </source>
</evidence>
<dbReference type="GO" id="GO:0008233">
    <property type="term" value="F:peptidase activity"/>
    <property type="evidence" value="ECO:0007669"/>
    <property type="project" value="UniProtKB-KW"/>
</dbReference>
<evidence type="ECO:0000256" key="6">
    <source>
        <dbReference type="ARBA" id="ARBA00022692"/>
    </source>
</evidence>
<proteinExistence type="inferred from homology"/>
<dbReference type="InterPro" id="IPR023596">
    <property type="entry name" value="Peptidase_PrsW_arch/bac"/>
</dbReference>
<dbReference type="Proteomes" id="UP001341820">
    <property type="component" value="Unassembled WGS sequence"/>
</dbReference>
<evidence type="ECO:0000256" key="7">
    <source>
        <dbReference type="ARBA" id="ARBA00022801"/>
    </source>
</evidence>
<feature type="transmembrane region" description="Helical" evidence="12">
    <location>
        <begin position="132"/>
        <end position="149"/>
    </location>
</feature>
<evidence type="ECO:0000313" key="13">
    <source>
        <dbReference type="EMBL" id="MED4127098.1"/>
    </source>
</evidence>
<organism evidence="13 14">
    <name type="scientific">Shouchella miscanthi</name>
    <dbReference type="NCBI Taxonomy" id="2598861"/>
    <lineage>
        <taxon>Bacteria</taxon>
        <taxon>Bacillati</taxon>
        <taxon>Bacillota</taxon>
        <taxon>Bacilli</taxon>
        <taxon>Bacillales</taxon>
        <taxon>Bacillaceae</taxon>
        <taxon>Shouchella</taxon>
    </lineage>
</organism>
<name>A0ABU6NFY2_9BACI</name>
<feature type="transmembrane region" description="Helical" evidence="12">
    <location>
        <begin position="6"/>
        <end position="21"/>
    </location>
</feature>
<feature type="transmembrane region" description="Helical" evidence="12">
    <location>
        <begin position="100"/>
        <end position="120"/>
    </location>
</feature>
<keyword evidence="6 12" id="KW-0812">Transmembrane</keyword>
<dbReference type="EMBL" id="JAROAS010000006">
    <property type="protein sequence ID" value="MED4127098.1"/>
    <property type="molecule type" value="Genomic_DNA"/>
</dbReference>
<dbReference type="RefSeq" id="WP_035398231.1">
    <property type="nucleotide sequence ID" value="NZ_CP042163.1"/>
</dbReference>
<keyword evidence="8 12" id="KW-1133">Transmembrane helix</keyword>
<accession>A0ABU6NFY2</accession>
<keyword evidence="5 11" id="KW-0645">Protease</keyword>
<evidence type="ECO:0000256" key="3">
    <source>
        <dbReference type="ARBA" id="ARBA00018997"/>
    </source>
</evidence>
<dbReference type="PIRSF" id="PIRSF016933">
    <property type="entry name" value="PrsW"/>
    <property type="match status" value="1"/>
</dbReference>
<evidence type="ECO:0000313" key="14">
    <source>
        <dbReference type="Proteomes" id="UP001341820"/>
    </source>
</evidence>